<dbReference type="Proteomes" id="UP000694941">
    <property type="component" value="Unplaced"/>
</dbReference>
<keyword evidence="2" id="KW-0694">RNA-binding</keyword>
<dbReference type="RefSeq" id="XP_022236097.1">
    <property type="nucleotide sequence ID" value="XM_022380389.1"/>
</dbReference>
<evidence type="ECO:0000259" key="3">
    <source>
        <dbReference type="SMART" id="SM00322"/>
    </source>
</evidence>
<dbReference type="SMART" id="SM00322">
    <property type="entry name" value="KH"/>
    <property type="match status" value="2"/>
</dbReference>
<dbReference type="SUPFAM" id="SSF54791">
    <property type="entry name" value="Eukaryotic type KH-domain (KH-domain type I)"/>
    <property type="match status" value="2"/>
</dbReference>
<dbReference type="PANTHER" id="PTHR10288">
    <property type="entry name" value="KH DOMAIN CONTAINING RNA BINDING PROTEIN"/>
    <property type="match status" value="1"/>
</dbReference>
<dbReference type="CDD" id="cd22438">
    <property type="entry name" value="KH-I_PCBP_rpt1"/>
    <property type="match status" value="1"/>
</dbReference>
<dbReference type="PROSITE" id="PS50084">
    <property type="entry name" value="KH_TYPE_1"/>
    <property type="match status" value="2"/>
</dbReference>
<feature type="domain" description="K Homology" evidence="3">
    <location>
        <begin position="1"/>
        <end position="49"/>
    </location>
</feature>
<feature type="non-terminal residue" evidence="5">
    <location>
        <position position="158"/>
    </location>
</feature>
<proteinExistence type="predicted"/>
<dbReference type="GeneID" id="111083724"/>
<organism evidence="4 5">
    <name type="scientific">Limulus polyphemus</name>
    <name type="common">Atlantic horseshoe crab</name>
    <dbReference type="NCBI Taxonomy" id="6850"/>
    <lineage>
        <taxon>Eukaryota</taxon>
        <taxon>Metazoa</taxon>
        <taxon>Ecdysozoa</taxon>
        <taxon>Arthropoda</taxon>
        <taxon>Chelicerata</taxon>
        <taxon>Merostomata</taxon>
        <taxon>Xiphosura</taxon>
        <taxon>Limulidae</taxon>
        <taxon>Limulus</taxon>
    </lineage>
</organism>
<evidence type="ECO:0000256" key="1">
    <source>
        <dbReference type="ARBA" id="ARBA00022737"/>
    </source>
</evidence>
<feature type="domain" description="K Homology" evidence="3">
    <location>
        <begin position="63"/>
        <end position="126"/>
    </location>
</feature>
<dbReference type="Gene3D" id="3.30.1370.10">
    <property type="entry name" value="K Homology domain, type 1"/>
    <property type="match status" value="2"/>
</dbReference>
<gene>
    <name evidence="5" type="primary">LOC111083724</name>
</gene>
<evidence type="ECO:0000313" key="5">
    <source>
        <dbReference type="RefSeq" id="XP_022236097.1"/>
    </source>
</evidence>
<accession>A0ABM1RXJ2</accession>
<evidence type="ECO:0000313" key="4">
    <source>
        <dbReference type="Proteomes" id="UP000694941"/>
    </source>
</evidence>
<keyword evidence="1" id="KW-0677">Repeat</keyword>
<dbReference type="InterPro" id="IPR004087">
    <property type="entry name" value="KH_dom"/>
</dbReference>
<evidence type="ECO:0000256" key="2">
    <source>
        <dbReference type="PROSITE-ProRule" id="PRU00117"/>
    </source>
</evidence>
<keyword evidence="4" id="KW-1185">Reference proteome</keyword>
<feature type="non-terminal residue" evidence="5">
    <location>
        <position position="1"/>
    </location>
</feature>
<protein>
    <submittedName>
        <fullName evidence="5">Poly(RC)-binding protein 3-like</fullName>
    </submittedName>
</protein>
<reference evidence="5" key="1">
    <citation type="submission" date="2025-08" db="UniProtKB">
        <authorList>
            <consortium name="RefSeq"/>
        </authorList>
    </citation>
    <scope>IDENTIFICATION</scope>
    <source>
        <tissue evidence="5">Muscle</tissue>
    </source>
</reference>
<dbReference type="Pfam" id="PF00013">
    <property type="entry name" value="KH_1"/>
    <property type="match status" value="2"/>
</dbReference>
<dbReference type="InterPro" id="IPR036612">
    <property type="entry name" value="KH_dom_type_1_sf"/>
</dbReference>
<sequence length="158" mass="17082">KGDSIKKIREESGAKINISDSSCPERIVTVTGITEVILKAFTLVARKLEEDLHNIPNTNLPRPPVTLRLIVPASQCGSLIGKSGSKIKEIRESSLKGATVPYRPKSTIPSVIFADGQAYTIQGQYAIPHPDLIKLHHLAAVQNAPMLSCHTFGPQSAH</sequence>
<dbReference type="InterPro" id="IPR004088">
    <property type="entry name" value="KH_dom_type_1"/>
</dbReference>
<name>A0ABM1RXJ2_LIMPO</name>